<feature type="non-terminal residue" evidence="10">
    <location>
        <position position="1"/>
    </location>
</feature>
<evidence type="ECO:0000259" key="9">
    <source>
        <dbReference type="PROSITE" id="PS51157"/>
    </source>
</evidence>
<reference evidence="10" key="1">
    <citation type="submission" date="2023-10" db="EMBL/GenBank/DDBJ databases">
        <title>Genome assembly of Pristionchus species.</title>
        <authorList>
            <person name="Yoshida K."/>
            <person name="Sommer R.J."/>
        </authorList>
    </citation>
    <scope>NUCLEOTIDE SEQUENCE</scope>
    <source>
        <strain evidence="10">RS5133</strain>
    </source>
</reference>
<evidence type="ECO:0000256" key="2">
    <source>
        <dbReference type="ARBA" id="ARBA00022723"/>
    </source>
</evidence>
<evidence type="ECO:0000256" key="8">
    <source>
        <dbReference type="SAM" id="MobiDB-lite"/>
    </source>
</evidence>
<feature type="domain" description="UBR-type" evidence="9">
    <location>
        <begin position="1138"/>
        <end position="1204"/>
    </location>
</feature>
<feature type="coiled-coil region" evidence="7">
    <location>
        <begin position="3777"/>
        <end position="3811"/>
    </location>
</feature>
<keyword evidence="11" id="KW-1185">Reference proteome</keyword>
<dbReference type="Pfam" id="PF13764">
    <property type="entry name" value="E3_UbLigase_R4"/>
    <property type="match status" value="1"/>
</dbReference>
<dbReference type="GO" id="GO:0008270">
    <property type="term" value="F:zinc ion binding"/>
    <property type="evidence" value="ECO:0007669"/>
    <property type="project" value="UniProtKB-KW"/>
</dbReference>
<dbReference type="PANTHER" id="PTHR21725:SF1">
    <property type="entry name" value="E3 UBIQUITIN-PROTEIN LIGASE UBR4"/>
    <property type="match status" value="1"/>
</dbReference>
<dbReference type="Proteomes" id="UP001432322">
    <property type="component" value="Unassembled WGS sequence"/>
</dbReference>
<evidence type="ECO:0000256" key="7">
    <source>
        <dbReference type="SAM" id="Coils"/>
    </source>
</evidence>
<evidence type="ECO:0000256" key="3">
    <source>
        <dbReference type="ARBA" id="ARBA00022771"/>
    </source>
</evidence>
<feature type="region of interest" description="Disordered" evidence="8">
    <location>
        <begin position="2173"/>
        <end position="2193"/>
    </location>
</feature>
<keyword evidence="7" id="KW-0175">Coiled coil</keyword>
<dbReference type="InterPro" id="IPR025704">
    <property type="entry name" value="E3_Ub_ligase_UBR4_C"/>
</dbReference>
<evidence type="ECO:0000256" key="5">
    <source>
        <dbReference type="PROSITE-ProRule" id="PRU00508"/>
    </source>
</evidence>
<dbReference type="PROSITE" id="PS52043">
    <property type="entry name" value="UBR4_E3"/>
    <property type="match status" value="1"/>
</dbReference>
<dbReference type="EMBL" id="BTSY01000005">
    <property type="protein sequence ID" value="GMT28575.1"/>
    <property type="molecule type" value="Genomic_DNA"/>
</dbReference>
<feature type="compositionally biased region" description="Acidic residues" evidence="8">
    <location>
        <begin position="2180"/>
        <end position="2193"/>
    </location>
</feature>
<protein>
    <recommendedName>
        <fullName evidence="9">UBR-type domain-containing protein</fullName>
    </recommendedName>
</protein>
<accession>A0AAV5WDQ6</accession>
<evidence type="ECO:0000313" key="11">
    <source>
        <dbReference type="Proteomes" id="UP001432322"/>
    </source>
</evidence>
<proteinExistence type="inferred from homology"/>
<comment type="similarity">
    <text evidence="1 6">Belongs to the UBR4 family.</text>
</comment>
<keyword evidence="4" id="KW-0862">Zinc</keyword>
<evidence type="ECO:0000256" key="1">
    <source>
        <dbReference type="ARBA" id="ARBA00009970"/>
    </source>
</evidence>
<dbReference type="PROSITE" id="PS51157">
    <property type="entry name" value="ZF_UBR"/>
    <property type="match status" value="1"/>
</dbReference>
<evidence type="ECO:0000313" key="10">
    <source>
        <dbReference type="EMBL" id="GMT28575.1"/>
    </source>
</evidence>
<feature type="zinc finger region" description="UBR-type" evidence="5">
    <location>
        <begin position="1138"/>
        <end position="1204"/>
    </location>
</feature>
<sequence>SPFGECRMDVRFEILTLADEVISSPDLSRDVVFIFVQKLRQSVGKLSIGDRECVSAACKNVIGWLNKQETQSLDKRDWFSIVRKLCTAAKDDNGENVSGEAADISQEIHRTNVSHLCDSNVVLRLIRMCFSEEESFYEEKMEKEEIDFKDWYGRISLLCSFLECGWERLKIDQANALRYSALTILRMIPTISTESEKIFIRSILRVVNKIVHLVAGYEGHQEFSDSAISLYIQVIRKTVDERDQEHVVASLIMNLNGLDQSDNSKEIMELMWEMLTTMCARLREERKEKKEKKKISPHADFHRSLDIWLSNFIQATIQDSLEEKVYRKEEVCNWIISTLTMSSYNMKPPFDQFITVVRTCLSLPNEHSNSLSSSLSRLYTKLMNEKTYGMHEQSKLVDAMFEIWNGSNESSVIILLNKILDGNCTRELSLRAARQIMDHLECNDKEDKAHIMLSDVVYNLGGVERAELARVLVNKINEMEISRNDEKSESRLMEILTQLNILIGLKKNGNEERETRKWNDTTAHLAHFNDLLGSEEYTRMMGVGMKAYFGMDRRRDMRDPTFLPPINVEYAKRIVNGEKLLSYHHLHYFQVHAALSKSKEYLDYLIEINGGLEMEAHILELCLPHTMDRMVQSMLKIMLNVKEMYPLPLSSQYTDALSYMLECLGDGTLSVLSATTLKQITAAISSAELRYVLNELSTQPQEREVNRPRMLKLIQIAKMSMLSHEERSRLLDGVIVEVNKAIWNVVNSYKDKVVTTENLAIQHILLAILRCHIGVEELDTATRCWMDSYLRELKLSNPPRSFELLVSYLMSALCESPTFTYPMESNGSHFGLPPISPYITTPLMDRFSRLLLALFSISDSKFLPPIDWNVINKAMISVWLDSACSESGSMITSLPLLVVLSNIVQGENMRNETRSLVIEYLHDKGPSFVIGVVRASPCKPVFFHVLIPIIKYLRAIPEISSGVDEMIVECIPIAFMKTVCDMQEFYPVVVQSTDRYAQTQLNWRSLSFPVSEEVESKDGKVDPIHAMFTLFAELSTFKRVVFTMLETLGNNLEEWLSIGDDEIMMLRGITVSSNTQIIWKVQLISEALAYMATVAEMTRERAKEAGGKKIEEETIESDDEQITNNIFVMEEKKEESPSLCTFVSTCKEFTKQHWYNCYTCNMIESEGVCTVCALNCHRGHDLSYSKLGSFFCDCGAKKCLSTRVVTHPPPVKRIRRLKEVKKEKKYIPTIPLPHDITIDEVTKYLGMSQKSLALDCQSLNDLILGIEVAYEGKFAIESRREEAMRKEGGPCIKYDESIMVGKMIENDGLEQLDRRMEGMEANESNPAKECSELIRLIDGSSLFLYVSENSPYLSLIYMGVSSCAAELGDTRVERETLPFTPKRISVKGDHIAITGVDQAAFMRVSVETGDIIQKEFMGMKETSNANPIVKAVWFIDDTTTVLAISTLQFVRIYRMFKDVDKFEVELVLPLGNVIDLTFIKKKDADYLWIVVLCSAGNLYYHQIGGPGLNVVDDSRSLYLTSTLPVPVESPAMSLHYSQLTSFLYVSFHNALFCARLDNGDIMELEFDSYRQLGLEGVESWVGWRESNGIVAAVSKPAPSNKVLFVYPTLNDMLVQVAPLAQSAHSICLAPSSSFDSMIALAILSGYRRPAMLFTSNWANQPDLWMDHRPMKMEKIAMVEEETGQESTLDQLVTLFEKCSEVREVEYTSSALETYYSSVDLTHRLLTPEKKSIVSVNNTTVDITISLSKRHYEIRGLRLEIDGSCGPKSLSYNGNIYTFVDRRLKRIYDIPLSPNDWINSERSLEIRLDCLDEGITSIISLRPYGDSREDTFARCLAYPPLSLPYQLVFHSLRMINELLEYDLQVKTHILVDSTNSREWIPESALLVASPRACRPMVSAAALKVLRKYWGRGEEYYIAKDRAVIAAFAQFFRYKGCIVPPVIIEFLSQLRHMVDKRYESFINNTNTFFGNALSLVSFLRWEMGMMAGEDCTVNLILSFFLHLCCTLLSKNHSESQQLMRQIVIVLTSHKTYRMWKRVREELRGILRNSLDGIGLQNGEWIGRLVRVFTHKIARDMEVSIPMWSKMIDEVEWNSIDTILKRDICSFNGVIGVAASLIKEMEKDEIVKILVETIDYLDVTSLVTEEEEVRQKRVRATGVITLLRDVCMSIGKKTDMEERDWKEGDEEEDEEREDEEMMMESNWIKQDGQTHEMFNDIVYPLLEDDMRKDKVMGANFLLLEEVLAFRSRMKEKEKWVGTTNEGNFHGGVGRMTTLECIVEYYSIVARSTLDLPTLFLCPHRPIVNLSEDRKNMICEFLMVDKSIELRNNAKKLLFRACNSDKRKYSQKKNEFIIMRNLNVLRFEYLTKFSYSHEESTAMMEKISQLSQIANEKSECWRKMCEKNLKWLLLLTSKVVEPVAAGLLELIQAATKITRDDNLKESRSSQPPPSPADFSIADSLFESVDGKNLLKVVMVKYLVGRDESLRWLVHSLCRSLMQLAKRSNQILLCNMLFYEVLPIGRRLGERAAQLGDLCSAYLPILLPSTTLLTIATDELLHLETMIDRLERSEHAGASTWMVDAGMSWKDTLHLTPDQCIDCLHPNETMEALKISGIKAEARYTTNSLMYKLNGHYEISKVIVKLADIKRTRMFRRVNVYYTNDWIESAVELKSEREKWKMVAHAKVSPSDTEVVLSITIPILTNALVIELTDVKDSRVKSELHCPRCSALVRPNPGVCDNCGENVYQCVKCRVINYDEKEPFLCSSCGYCKYARMEMSVVGRIQPMMNISADNDKPMASRAVTAINKLEWEMDSGRCEQRLNWIVAQSLTIRHSSIPVVSYPVDGRIDASPELAPIHSTNSRWNALNELMRWTRNASDSLVSQSLQLINMRESMKNMEEVSSPALHAPLQRGYYNASEHGCIGCLTSSIIHSISFLRSLCDNVNICKLLTTSSLIYHRLVVASNSIDILRDEVECLMVRLCQTEEGVDRLCKVVIDGGVSPSTLALSMMSVKKPKWNERMDTLVETAMIREDDDTAHIALLNVLLESIRDGKNVLMIMEERKTKMRWREMEKGALSINEKEEQRKMKTNKRRESDGDWNLIDSILNSEKNIGVDEMEKEKKRIKMEGFVWKLMFSRSIFVRSLSCRLVRAMMSTSGQAGAVISICLLGLSYGREVSEESRCHQFFLTFNCLIERGQIKLRLFQSHFHLHLMGIILSESVYLRNWERREGSVSDSSGVFLYHCTNLLTNVLSGTWFESLLLSSSLHCLIVPLLHSCILLTRVTIKRNRPIARALRQLDNLLRRCTAKEGLSLLTVSVVCLSRVEDEKSRSDVVGVILETLDPREKQSDEFLIQVEKDAAQEDFLQGRMQHNPYKSGDVSMGPLMRNIKDKICRECELIALLEDDNGMELLVNGKIISLSLPVKLVYDKVWRPSNGGEAMVIVYRMRGLLGDAIEPFVDSIDETREGERVGEVEAELLNTFLSSGGVSTTLDLLSNCTLSPNGCILLVQLRKLMTHLLKIDKIKINLLEGGCVSILLNLVKRIKMAGLHSDQSMQATQLHLLRMICDDLVSDTKHHPMMNGISGSECEWLFSLLVEDTHEKVKEGQMVQLVTKILANAVLGSNESEDILVRKFKEGLNWEELMMERMKDSSESADDEVIGVPQSQSTIWMEKVEREADIFTLIADGIQSTEKGKALKGRLIEAGIINDAVNALLLMHPPLYGTVESPEWKTYLSRPSLKLILRLLKGMAKGDERSQLEIAKRALPILHRLEQVSSAEHLGTIAEKVMESLSENKEVSEQIDRVRKETKEKKRQMAMAMREKQLSKLGMAMGRRGEVKVASRSIVNEPAVEDASDPLTSCCICRESIVTGTRVPATYAYASSYRQGEGNPTHCSVSLSVMVHTDCHHNAIRRSNGGRNSDEWTKASLHNSGARCNIVVPINVADPSIADWNASVSRLESDLEVIVPGGGVLTRYRVFKDMSHLIRKFILNRSFAESSGGGGRESNMQYLAVLHLLALSLPEGELVCNVTSERLNSFLLTELTVTHWNGEKMDVLRAFLRDIRMGEERGAAREILLSQSLLQWAFIDLYFNRVIPIDGEEDRLVWLRSNFTHTLTKTVQLVKFFDTTLLPIKNNEELAKIIGVDLKEVLSLSTVTTPE</sequence>
<feature type="region of interest" description="UBR4 E3 catalytic module" evidence="6">
    <location>
        <begin position="3727"/>
        <end position="4147"/>
    </location>
</feature>
<dbReference type="InterPro" id="IPR003126">
    <property type="entry name" value="Znf_UBR"/>
</dbReference>
<evidence type="ECO:0000256" key="6">
    <source>
        <dbReference type="PROSITE-ProRule" id="PRU01388"/>
    </source>
</evidence>
<evidence type="ECO:0000256" key="4">
    <source>
        <dbReference type="ARBA" id="ARBA00022833"/>
    </source>
</evidence>
<dbReference type="SMART" id="SM00396">
    <property type="entry name" value="ZnF_UBR1"/>
    <property type="match status" value="1"/>
</dbReference>
<keyword evidence="3 6" id="KW-0863">Zinc-finger</keyword>
<name>A0AAV5WDQ6_9BILA</name>
<comment type="caution">
    <text evidence="10">The sequence shown here is derived from an EMBL/GenBank/DDBJ whole genome shotgun (WGS) entry which is preliminary data.</text>
</comment>
<dbReference type="PANTHER" id="PTHR21725">
    <property type="entry name" value="E3 UBIQUITIN-PROTEIN LIGASE UBR4"/>
    <property type="match status" value="1"/>
</dbReference>
<keyword evidence="2" id="KW-0479">Metal-binding</keyword>
<gene>
    <name evidence="10" type="ORF">PFISCL1PPCAC_19872</name>
</gene>
<dbReference type="Pfam" id="PF02207">
    <property type="entry name" value="zf-UBR"/>
    <property type="match status" value="1"/>
</dbReference>
<dbReference type="InterPro" id="IPR045189">
    <property type="entry name" value="UBR4-like"/>
</dbReference>
<organism evidence="10 11">
    <name type="scientific">Pristionchus fissidentatus</name>
    <dbReference type="NCBI Taxonomy" id="1538716"/>
    <lineage>
        <taxon>Eukaryota</taxon>
        <taxon>Metazoa</taxon>
        <taxon>Ecdysozoa</taxon>
        <taxon>Nematoda</taxon>
        <taxon>Chromadorea</taxon>
        <taxon>Rhabditida</taxon>
        <taxon>Rhabditina</taxon>
        <taxon>Diplogasteromorpha</taxon>
        <taxon>Diplogasteroidea</taxon>
        <taxon>Neodiplogasteridae</taxon>
        <taxon>Pristionchus</taxon>
    </lineage>
</organism>